<feature type="compositionally biased region" description="Basic and acidic residues" evidence="1">
    <location>
        <begin position="127"/>
        <end position="147"/>
    </location>
</feature>
<dbReference type="AlphaFoldDB" id="A0AAN9I8N7"/>
<proteinExistence type="predicted"/>
<accession>A0AAN9I8N7</accession>
<name>A0AAN9I8N7_CROPI</name>
<organism evidence="2 3">
    <name type="scientific">Crotalaria pallida</name>
    <name type="common">Smooth rattlebox</name>
    <name type="synonym">Crotalaria striata</name>
    <dbReference type="NCBI Taxonomy" id="3830"/>
    <lineage>
        <taxon>Eukaryota</taxon>
        <taxon>Viridiplantae</taxon>
        <taxon>Streptophyta</taxon>
        <taxon>Embryophyta</taxon>
        <taxon>Tracheophyta</taxon>
        <taxon>Spermatophyta</taxon>
        <taxon>Magnoliopsida</taxon>
        <taxon>eudicotyledons</taxon>
        <taxon>Gunneridae</taxon>
        <taxon>Pentapetalae</taxon>
        <taxon>rosids</taxon>
        <taxon>fabids</taxon>
        <taxon>Fabales</taxon>
        <taxon>Fabaceae</taxon>
        <taxon>Papilionoideae</taxon>
        <taxon>50 kb inversion clade</taxon>
        <taxon>genistoids sensu lato</taxon>
        <taxon>core genistoids</taxon>
        <taxon>Crotalarieae</taxon>
        <taxon>Crotalaria</taxon>
    </lineage>
</organism>
<dbReference type="Proteomes" id="UP001372338">
    <property type="component" value="Unassembled WGS sequence"/>
</dbReference>
<evidence type="ECO:0000313" key="2">
    <source>
        <dbReference type="EMBL" id="KAK7267745.1"/>
    </source>
</evidence>
<reference evidence="2 3" key="1">
    <citation type="submission" date="2024-01" db="EMBL/GenBank/DDBJ databases">
        <title>The genomes of 5 underutilized Papilionoideae crops provide insights into root nodulation and disease resistanc.</title>
        <authorList>
            <person name="Yuan L."/>
        </authorList>
    </citation>
    <scope>NUCLEOTIDE SEQUENCE [LARGE SCALE GENOMIC DNA]</scope>
    <source>
        <strain evidence="2">ZHUSHIDOU_FW_LH</strain>
        <tissue evidence="2">Leaf</tissue>
    </source>
</reference>
<evidence type="ECO:0000313" key="3">
    <source>
        <dbReference type="Proteomes" id="UP001372338"/>
    </source>
</evidence>
<protein>
    <submittedName>
        <fullName evidence="2">Uncharacterized protein</fullName>
    </submittedName>
</protein>
<sequence>MADLASTRMKMRAHELMIGTNREWYKRNRKRNRKKNEEESRRTLEEKLLTKDEPGKKLKWRRDSNFRVDNLRNHVRGYGLINKIDLVIASPLLSYTVISSLYVPSITKDDSSSEEDLKLCNVDEEEDKHPGKAQLEEGEHVGKVQPEEDEHLGKVVEGFLAGWRLRCMVLYLGQNDEVHFLAFYGFFPL</sequence>
<feature type="region of interest" description="Disordered" evidence="1">
    <location>
        <begin position="125"/>
        <end position="147"/>
    </location>
</feature>
<dbReference type="EMBL" id="JAYWIO010000004">
    <property type="protein sequence ID" value="KAK7267745.1"/>
    <property type="molecule type" value="Genomic_DNA"/>
</dbReference>
<keyword evidence="3" id="KW-1185">Reference proteome</keyword>
<gene>
    <name evidence="2" type="ORF">RIF29_20424</name>
</gene>
<evidence type="ECO:0000256" key="1">
    <source>
        <dbReference type="SAM" id="MobiDB-lite"/>
    </source>
</evidence>
<comment type="caution">
    <text evidence="2">The sequence shown here is derived from an EMBL/GenBank/DDBJ whole genome shotgun (WGS) entry which is preliminary data.</text>
</comment>